<dbReference type="InterPro" id="IPR018385">
    <property type="entry name" value="C4_dicarb_anaerob_car-like"/>
</dbReference>
<name>A0ABS5M5E6_9MICO</name>
<evidence type="ECO:0000256" key="5">
    <source>
        <dbReference type="ARBA" id="ARBA00023136"/>
    </source>
</evidence>
<comment type="subcellular location">
    <subcellularLocation>
        <location evidence="1">Cell membrane</location>
        <topology evidence="1">Multi-pass membrane protein</topology>
    </subcellularLocation>
</comment>
<accession>A0ABS5M5E6</accession>
<comment type="caution">
    <text evidence="7">The sequence shown here is derived from an EMBL/GenBank/DDBJ whole genome shotgun (WGS) entry which is preliminary data.</text>
</comment>
<keyword evidence="5 6" id="KW-0472">Membrane</keyword>
<protein>
    <submittedName>
        <fullName evidence="7">Uncharacterized protein</fullName>
    </submittedName>
</protein>
<reference evidence="7 8" key="1">
    <citation type="submission" date="2021-02" db="EMBL/GenBank/DDBJ databases">
        <title>Draft genome and description of Leucobacter sp nov strain Marseille-Q4368.</title>
        <authorList>
            <person name="Boxberger M."/>
            <person name="La Scola B."/>
        </authorList>
    </citation>
    <scope>NUCLEOTIDE SEQUENCE [LARGE SCALE GENOMIC DNA]</scope>
    <source>
        <strain evidence="7 8">Marseille-Q4368</strain>
    </source>
</reference>
<organism evidence="7 8">
    <name type="scientific">Leucobacter manosquensis</name>
    <dbReference type="NCBI Taxonomy" id="2810611"/>
    <lineage>
        <taxon>Bacteria</taxon>
        <taxon>Bacillati</taxon>
        <taxon>Actinomycetota</taxon>
        <taxon>Actinomycetes</taxon>
        <taxon>Micrococcales</taxon>
        <taxon>Microbacteriaceae</taxon>
        <taxon>Leucobacter</taxon>
    </lineage>
</organism>
<evidence type="ECO:0000256" key="4">
    <source>
        <dbReference type="ARBA" id="ARBA00022989"/>
    </source>
</evidence>
<keyword evidence="2" id="KW-1003">Cell membrane</keyword>
<proteinExistence type="predicted"/>
<evidence type="ECO:0000313" key="8">
    <source>
        <dbReference type="Proteomes" id="UP000811492"/>
    </source>
</evidence>
<keyword evidence="3 6" id="KW-0812">Transmembrane</keyword>
<evidence type="ECO:0000256" key="6">
    <source>
        <dbReference type="SAM" id="Phobius"/>
    </source>
</evidence>
<dbReference type="RefSeq" id="WP_211649445.1">
    <property type="nucleotide sequence ID" value="NZ_JAFEVO010000001.1"/>
</dbReference>
<evidence type="ECO:0000256" key="3">
    <source>
        <dbReference type="ARBA" id="ARBA00022692"/>
    </source>
</evidence>
<dbReference type="Proteomes" id="UP000811492">
    <property type="component" value="Unassembled WGS sequence"/>
</dbReference>
<dbReference type="EMBL" id="JAFEVO010000001">
    <property type="protein sequence ID" value="MBS3182422.1"/>
    <property type="molecule type" value="Genomic_DNA"/>
</dbReference>
<feature type="transmembrane region" description="Helical" evidence="6">
    <location>
        <begin position="17"/>
        <end position="39"/>
    </location>
</feature>
<evidence type="ECO:0000256" key="2">
    <source>
        <dbReference type="ARBA" id="ARBA00022475"/>
    </source>
</evidence>
<sequence>MGYLAVARIPYELWVKFVWKLIAAWLVIAALVLVVGAIWECQPDGWRRDPGDN</sequence>
<gene>
    <name evidence="7" type="ORF">JSQ98_09485</name>
</gene>
<keyword evidence="4 6" id="KW-1133">Transmembrane helix</keyword>
<keyword evidence="8" id="KW-1185">Reference proteome</keyword>
<evidence type="ECO:0000256" key="1">
    <source>
        <dbReference type="ARBA" id="ARBA00004651"/>
    </source>
</evidence>
<evidence type="ECO:0000313" key="7">
    <source>
        <dbReference type="EMBL" id="MBS3182422.1"/>
    </source>
</evidence>
<dbReference type="Pfam" id="PF03606">
    <property type="entry name" value="DcuC"/>
    <property type="match status" value="1"/>
</dbReference>